<dbReference type="EMBL" id="VBQZ03000036">
    <property type="protein sequence ID" value="MXQ87108.1"/>
    <property type="molecule type" value="Genomic_DNA"/>
</dbReference>
<evidence type="ECO:0000313" key="3">
    <source>
        <dbReference type="Proteomes" id="UP000322234"/>
    </source>
</evidence>
<dbReference type="Proteomes" id="UP000322234">
    <property type="component" value="Unassembled WGS sequence"/>
</dbReference>
<keyword evidence="3" id="KW-1185">Reference proteome</keyword>
<evidence type="ECO:0000313" key="2">
    <source>
        <dbReference type="EMBL" id="MXQ87108.1"/>
    </source>
</evidence>
<accession>A0A6B0RA52</accession>
<feature type="region of interest" description="Disordered" evidence="1">
    <location>
        <begin position="35"/>
        <end position="57"/>
    </location>
</feature>
<sequence>MRGLQALTSGMMAAASQGQGLTAFAFQPTVCDSEAEARRKESAEDPDVGWRKRSVYAQPPPPQLVPWPVSKAQKGHAVFSLLYGPQKLVGIAGEAANYLPLGRHDLNHQGQFSSTVRFPSFQGCLAADSLHLHVMDPEGAVPACPVSTLPVGTVLKAMFLPGPVAFQEAVLEPPVQTLGESREEIFPGSGSPVLSRVRREQRMMLASAKNSLYSGKRAHLGQRPLTSQAKWMFRERPRDN</sequence>
<protein>
    <submittedName>
        <fullName evidence="2">Uncharacterized protein</fullName>
    </submittedName>
</protein>
<organism evidence="2 3">
    <name type="scientific">Bos mutus</name>
    <name type="common">wild yak</name>
    <dbReference type="NCBI Taxonomy" id="72004"/>
    <lineage>
        <taxon>Eukaryota</taxon>
        <taxon>Metazoa</taxon>
        <taxon>Chordata</taxon>
        <taxon>Craniata</taxon>
        <taxon>Vertebrata</taxon>
        <taxon>Euteleostomi</taxon>
        <taxon>Mammalia</taxon>
        <taxon>Eutheria</taxon>
        <taxon>Laurasiatheria</taxon>
        <taxon>Artiodactyla</taxon>
        <taxon>Ruminantia</taxon>
        <taxon>Pecora</taxon>
        <taxon>Bovidae</taxon>
        <taxon>Bovinae</taxon>
        <taxon>Bos</taxon>
    </lineage>
</organism>
<name>A0A6B0RA52_9CETA</name>
<gene>
    <name evidence="2" type="ORF">E5288_WYG007470</name>
</gene>
<reference evidence="2" key="1">
    <citation type="submission" date="2019-10" db="EMBL/GenBank/DDBJ databases">
        <title>The sequence and de novo assembly of the wild yak genome.</title>
        <authorList>
            <person name="Liu Y."/>
        </authorList>
    </citation>
    <scope>NUCLEOTIDE SEQUENCE [LARGE SCALE GENOMIC DNA]</scope>
    <source>
        <strain evidence="2">WY2019</strain>
    </source>
</reference>
<dbReference type="AlphaFoldDB" id="A0A6B0RA52"/>
<evidence type="ECO:0000256" key="1">
    <source>
        <dbReference type="SAM" id="MobiDB-lite"/>
    </source>
</evidence>
<comment type="caution">
    <text evidence="2">The sequence shown here is derived from an EMBL/GenBank/DDBJ whole genome shotgun (WGS) entry which is preliminary data.</text>
</comment>
<proteinExistence type="predicted"/>